<dbReference type="EMBL" id="MW862982">
    <property type="protein sequence ID" value="QWY81964.1"/>
    <property type="molecule type" value="Genomic_DNA"/>
</dbReference>
<accession>A0A8F3EA65</accession>
<gene>
    <name evidence="1" type="primary">59</name>
    <name evidence="1" type="ORF">SEA_SICARIUS2_59</name>
</gene>
<proteinExistence type="predicted"/>
<reference evidence="1" key="1">
    <citation type="submission" date="2021-04" db="EMBL/GenBank/DDBJ databases">
        <authorList>
            <person name="Black C."/>
            <person name="Barkhordar M.H."/>
            <person name="Chen C."/>
            <person name="Chin S.C."/>
            <person name="Fang R."/>
            <person name="Fontenot L.A."/>
            <person name="Fulinara C.P."/>
            <person name="Gaeta R."/>
            <person name="Hong M.-L.O."/>
            <person name="Jiang B.L."/>
            <person name="Kapinos A."/>
            <person name="Komaranchath M."/>
            <person name="Lan W.C."/>
            <person name="Mirjafari-Firoozabadi S.-A."/>
            <person name="Padua J.-W.P."/>
            <person name="Ramarapu R."/>
            <person name="Santana M.G."/>
            <person name="Shaffer R.D."/>
            <person name="Soumakis M."/>
            <person name="Torres N.C."/>
            <person name="Tseng A."/>
            <person name="Venkatesh S."/>
            <person name="Wang V."/>
            <person name="Yanovsky A.O."/>
            <person name="Nguyen M.A."/>
            <person name="Swift C.M."/>
            <person name="Mayet R.A."/>
            <person name="Chen A."/>
            <person name="Demo S."/>
            <person name="Tse V.Y."/>
            <person name="Garlena R.A."/>
            <person name="Russell D.A."/>
            <person name="Pope W.H."/>
            <person name="Jacobs-Sera D."/>
            <person name="Hatfull G.F."/>
            <person name="Reddi K."/>
            <person name="Moberg-Parker J."/>
            <person name="Freise A.C."/>
        </authorList>
    </citation>
    <scope>NUCLEOTIDE SEQUENCE</scope>
</reference>
<protein>
    <submittedName>
        <fullName evidence="1">Uncharacterized protein</fullName>
    </submittedName>
</protein>
<name>A0A8F3EA65_9CAUD</name>
<evidence type="ECO:0000313" key="1">
    <source>
        <dbReference type="EMBL" id="QWY81964.1"/>
    </source>
</evidence>
<keyword evidence="2" id="KW-1185">Reference proteome</keyword>
<organism evidence="1 2">
    <name type="scientific">Arthrobacter phage Sicarius2</name>
    <dbReference type="NCBI Taxonomy" id="2836090"/>
    <lineage>
        <taxon>Viruses</taxon>
        <taxon>Duplodnaviria</taxon>
        <taxon>Heunggongvirae</taxon>
        <taxon>Uroviricota</taxon>
        <taxon>Caudoviricetes</taxon>
        <taxon>Berryhillviridae</taxon>
        <taxon>Sicariusvirus</taxon>
        <taxon>Sicariusvirus sicarius2</taxon>
    </lineage>
</organism>
<sequence>MKITVDSHSTVTRHTRTVQLEDGPVISAGPDYYDGTFFRIEKVRSVWLEGEQPSALRVSGKRCDEQGNPKHDGGYWHTHERGLFVSELEDLGLHDIAAMFNTEEG</sequence>
<dbReference type="Proteomes" id="UP000693758">
    <property type="component" value="Segment"/>
</dbReference>
<evidence type="ECO:0000313" key="2">
    <source>
        <dbReference type="Proteomes" id="UP000693758"/>
    </source>
</evidence>